<comment type="caution">
    <text evidence="1">The sequence shown here is derived from an EMBL/GenBank/DDBJ whole genome shotgun (WGS) entry which is preliminary data.</text>
</comment>
<keyword evidence="2" id="KW-1185">Reference proteome</keyword>
<proteinExistence type="predicted"/>
<dbReference type="EMBL" id="JAIWYP010000006">
    <property type="protein sequence ID" value="KAH3803861.1"/>
    <property type="molecule type" value="Genomic_DNA"/>
</dbReference>
<protein>
    <submittedName>
        <fullName evidence="1">Uncharacterized protein</fullName>
    </submittedName>
</protein>
<gene>
    <name evidence="1" type="ORF">DPMN_132131</name>
</gene>
<dbReference type="Proteomes" id="UP000828390">
    <property type="component" value="Unassembled WGS sequence"/>
</dbReference>
<reference evidence="1" key="1">
    <citation type="journal article" date="2019" name="bioRxiv">
        <title>The Genome of the Zebra Mussel, Dreissena polymorpha: A Resource for Invasive Species Research.</title>
        <authorList>
            <person name="McCartney M.A."/>
            <person name="Auch B."/>
            <person name="Kono T."/>
            <person name="Mallez S."/>
            <person name="Zhang Y."/>
            <person name="Obille A."/>
            <person name="Becker A."/>
            <person name="Abrahante J.E."/>
            <person name="Garbe J."/>
            <person name="Badalamenti J.P."/>
            <person name="Herman A."/>
            <person name="Mangelson H."/>
            <person name="Liachko I."/>
            <person name="Sullivan S."/>
            <person name="Sone E.D."/>
            <person name="Koren S."/>
            <person name="Silverstein K.A.T."/>
            <person name="Beckman K.B."/>
            <person name="Gohl D.M."/>
        </authorList>
    </citation>
    <scope>NUCLEOTIDE SEQUENCE</scope>
    <source>
        <strain evidence="1">Duluth1</strain>
        <tissue evidence="1">Whole animal</tissue>
    </source>
</reference>
<evidence type="ECO:0000313" key="1">
    <source>
        <dbReference type="EMBL" id="KAH3803861.1"/>
    </source>
</evidence>
<evidence type="ECO:0000313" key="2">
    <source>
        <dbReference type="Proteomes" id="UP000828390"/>
    </source>
</evidence>
<accession>A0A9D4FVJ0</accession>
<sequence>MNVCILEKLQDLAIRSRGIVDRESAKQLGGHGFDPHCGSVLQISPIDLKYWF</sequence>
<organism evidence="1 2">
    <name type="scientific">Dreissena polymorpha</name>
    <name type="common">Zebra mussel</name>
    <name type="synonym">Mytilus polymorpha</name>
    <dbReference type="NCBI Taxonomy" id="45954"/>
    <lineage>
        <taxon>Eukaryota</taxon>
        <taxon>Metazoa</taxon>
        <taxon>Spiralia</taxon>
        <taxon>Lophotrochozoa</taxon>
        <taxon>Mollusca</taxon>
        <taxon>Bivalvia</taxon>
        <taxon>Autobranchia</taxon>
        <taxon>Heteroconchia</taxon>
        <taxon>Euheterodonta</taxon>
        <taxon>Imparidentia</taxon>
        <taxon>Neoheterodontei</taxon>
        <taxon>Myida</taxon>
        <taxon>Dreissenoidea</taxon>
        <taxon>Dreissenidae</taxon>
        <taxon>Dreissena</taxon>
    </lineage>
</organism>
<reference evidence="1" key="2">
    <citation type="submission" date="2020-11" db="EMBL/GenBank/DDBJ databases">
        <authorList>
            <person name="McCartney M.A."/>
            <person name="Auch B."/>
            <person name="Kono T."/>
            <person name="Mallez S."/>
            <person name="Becker A."/>
            <person name="Gohl D.M."/>
            <person name="Silverstein K.A.T."/>
            <person name="Koren S."/>
            <person name="Bechman K.B."/>
            <person name="Herman A."/>
            <person name="Abrahante J.E."/>
            <person name="Garbe J."/>
        </authorList>
    </citation>
    <scope>NUCLEOTIDE SEQUENCE</scope>
    <source>
        <strain evidence="1">Duluth1</strain>
        <tissue evidence="1">Whole animal</tissue>
    </source>
</reference>
<name>A0A9D4FVJ0_DREPO</name>
<dbReference type="AlphaFoldDB" id="A0A9D4FVJ0"/>